<gene>
    <name evidence="1" type="ORF">K488DRAFT_85409</name>
</gene>
<sequence length="73" mass="8292">MSAHPSPGPSQAQPASTRKFALGLQQGAAEEKYRTKTKTLRKKIREIEAENDKVYAKTLQAKRNIQRLRIERA</sequence>
<dbReference type="Proteomes" id="UP000814128">
    <property type="component" value="Unassembled WGS sequence"/>
</dbReference>
<protein>
    <submittedName>
        <fullName evidence="1">Uncharacterized protein</fullName>
    </submittedName>
</protein>
<accession>A0ACB8QMW0</accession>
<dbReference type="EMBL" id="MU273532">
    <property type="protein sequence ID" value="KAI0032958.1"/>
    <property type="molecule type" value="Genomic_DNA"/>
</dbReference>
<comment type="caution">
    <text evidence="1">The sequence shown here is derived from an EMBL/GenBank/DDBJ whole genome shotgun (WGS) entry which is preliminary data.</text>
</comment>
<proteinExistence type="predicted"/>
<reference evidence="1" key="1">
    <citation type="submission" date="2021-02" db="EMBL/GenBank/DDBJ databases">
        <authorList>
            <consortium name="DOE Joint Genome Institute"/>
            <person name="Ahrendt S."/>
            <person name="Looney B.P."/>
            <person name="Miyauchi S."/>
            <person name="Morin E."/>
            <person name="Drula E."/>
            <person name="Courty P.E."/>
            <person name="Chicoki N."/>
            <person name="Fauchery L."/>
            <person name="Kohler A."/>
            <person name="Kuo A."/>
            <person name="Labutti K."/>
            <person name="Pangilinan J."/>
            <person name="Lipzen A."/>
            <person name="Riley R."/>
            <person name="Andreopoulos W."/>
            <person name="He G."/>
            <person name="Johnson J."/>
            <person name="Barry K.W."/>
            <person name="Grigoriev I.V."/>
            <person name="Nagy L."/>
            <person name="Hibbett D."/>
            <person name="Henrissat B."/>
            <person name="Matheny P.B."/>
            <person name="Labbe J."/>
            <person name="Martin F."/>
        </authorList>
    </citation>
    <scope>NUCLEOTIDE SEQUENCE</scope>
    <source>
        <strain evidence="1">EC-137</strain>
    </source>
</reference>
<reference evidence="1" key="2">
    <citation type="journal article" date="2022" name="New Phytol.">
        <title>Evolutionary transition to the ectomycorrhizal habit in the genomes of a hyperdiverse lineage of mushroom-forming fungi.</title>
        <authorList>
            <person name="Looney B."/>
            <person name="Miyauchi S."/>
            <person name="Morin E."/>
            <person name="Drula E."/>
            <person name="Courty P.E."/>
            <person name="Kohler A."/>
            <person name="Kuo A."/>
            <person name="LaButti K."/>
            <person name="Pangilinan J."/>
            <person name="Lipzen A."/>
            <person name="Riley R."/>
            <person name="Andreopoulos W."/>
            <person name="He G."/>
            <person name="Johnson J."/>
            <person name="Nolan M."/>
            <person name="Tritt A."/>
            <person name="Barry K.W."/>
            <person name="Grigoriev I.V."/>
            <person name="Nagy L.G."/>
            <person name="Hibbett D."/>
            <person name="Henrissat B."/>
            <person name="Matheny P.B."/>
            <person name="Labbe J."/>
            <person name="Martin F.M."/>
        </authorList>
    </citation>
    <scope>NUCLEOTIDE SEQUENCE</scope>
    <source>
        <strain evidence="1">EC-137</strain>
    </source>
</reference>
<evidence type="ECO:0000313" key="2">
    <source>
        <dbReference type="Proteomes" id="UP000814128"/>
    </source>
</evidence>
<name>A0ACB8QMW0_9AGAM</name>
<evidence type="ECO:0000313" key="1">
    <source>
        <dbReference type="EMBL" id="KAI0032958.1"/>
    </source>
</evidence>
<keyword evidence="2" id="KW-1185">Reference proteome</keyword>
<organism evidence="1 2">
    <name type="scientific">Vararia minispora EC-137</name>
    <dbReference type="NCBI Taxonomy" id="1314806"/>
    <lineage>
        <taxon>Eukaryota</taxon>
        <taxon>Fungi</taxon>
        <taxon>Dikarya</taxon>
        <taxon>Basidiomycota</taxon>
        <taxon>Agaricomycotina</taxon>
        <taxon>Agaricomycetes</taxon>
        <taxon>Russulales</taxon>
        <taxon>Lachnocladiaceae</taxon>
        <taxon>Vararia</taxon>
    </lineage>
</organism>